<protein>
    <submittedName>
        <fullName evidence="1">Uncharacterized protein</fullName>
    </submittedName>
</protein>
<evidence type="ECO:0000313" key="1">
    <source>
        <dbReference type="EMBL" id="MDG2990509.1"/>
    </source>
</evidence>
<reference evidence="1" key="1">
    <citation type="journal article" date="2022" name="Genome Biol. Evol.">
        <title>A New Gene Family Diagnostic for Intracellular Biomineralization of Amorphous Ca Carbonates by Cyanobacteria.</title>
        <authorList>
            <person name="Benzerara K."/>
            <person name="Duprat E."/>
            <person name="Bitard-Feildel T."/>
            <person name="Caumes G."/>
            <person name="Cassier-Chauvat C."/>
            <person name="Chauvat F."/>
            <person name="Dezi M."/>
            <person name="Diop S.I."/>
            <person name="Gaschignard G."/>
            <person name="Gorgen S."/>
            <person name="Gugger M."/>
            <person name="Lopez-Garcia P."/>
            <person name="Millet M."/>
            <person name="Skouri-Panet F."/>
            <person name="Moreira D."/>
            <person name="Callebaut I."/>
        </authorList>
    </citation>
    <scope>NUCLEOTIDE SEQUENCE</scope>
    <source>
        <strain evidence="1">G9</strain>
    </source>
</reference>
<sequence length="165" mass="18922">MNANFAKDHGWRPRQVRQLIQALHIPAQPSERSREDLERLEAALAKGPDWFSHAHDPVDDRPAPHPEIQELAQLLGIPTMPGDRTEAEQERLNQALRLSPDVRECFRFVAIARQEQIKDPDIWADLLLVFAEVFGTLPQEKKRFWAALMFSDRQALKEAASQASR</sequence>
<comment type="caution">
    <text evidence="1">The sequence shown here is derived from an EMBL/GenBank/DDBJ whole genome shotgun (WGS) entry which is preliminary data.</text>
</comment>
<evidence type="ECO:0000313" key="2">
    <source>
        <dbReference type="Proteomes" id="UP001154265"/>
    </source>
</evidence>
<accession>A0ABT6EXI3</accession>
<organism evidence="1 2">
    <name type="scientific">Candidatus Synechococcus calcipolaris G9</name>
    <dbReference type="NCBI Taxonomy" id="1497997"/>
    <lineage>
        <taxon>Bacteria</taxon>
        <taxon>Bacillati</taxon>
        <taxon>Cyanobacteriota</taxon>
        <taxon>Cyanophyceae</taxon>
        <taxon>Synechococcales</taxon>
        <taxon>Synechococcaceae</taxon>
        <taxon>Synechococcus</taxon>
    </lineage>
</organism>
<keyword evidence="2" id="KW-1185">Reference proteome</keyword>
<gene>
    <name evidence="1" type="ORF">L3556_06110</name>
</gene>
<name>A0ABT6EXI3_9SYNE</name>
<reference evidence="1" key="2">
    <citation type="submission" date="2022-01" db="EMBL/GenBank/DDBJ databases">
        <authorList>
            <person name="Zivanovic Y."/>
            <person name="Moreira D."/>
            <person name="Lopez-Garcia P."/>
        </authorList>
    </citation>
    <scope>NUCLEOTIDE SEQUENCE</scope>
    <source>
        <strain evidence="1">G9</strain>
    </source>
</reference>
<dbReference type="RefSeq" id="WP_277866418.1">
    <property type="nucleotide sequence ID" value="NZ_JAKKUT010000002.1"/>
</dbReference>
<proteinExistence type="predicted"/>
<dbReference type="EMBL" id="JAKKUT010000002">
    <property type="protein sequence ID" value="MDG2990509.1"/>
    <property type="molecule type" value="Genomic_DNA"/>
</dbReference>
<dbReference type="Proteomes" id="UP001154265">
    <property type="component" value="Unassembled WGS sequence"/>
</dbReference>